<dbReference type="SUPFAM" id="SSF52833">
    <property type="entry name" value="Thioredoxin-like"/>
    <property type="match status" value="1"/>
</dbReference>
<dbReference type="Gene3D" id="3.40.30.10">
    <property type="entry name" value="Glutaredoxin"/>
    <property type="match status" value="1"/>
</dbReference>
<feature type="domain" description="GST C-terminal" evidence="2">
    <location>
        <begin position="129"/>
        <end position="253"/>
    </location>
</feature>
<evidence type="ECO:0000259" key="1">
    <source>
        <dbReference type="PROSITE" id="PS50404"/>
    </source>
</evidence>
<feature type="domain" description="GST N-terminal" evidence="1">
    <location>
        <begin position="7"/>
        <end position="87"/>
    </location>
</feature>
<evidence type="ECO:0000313" key="4">
    <source>
        <dbReference type="Proteomes" id="UP001597124"/>
    </source>
</evidence>
<dbReference type="InterPro" id="IPR040079">
    <property type="entry name" value="Glutathione_S-Trfase"/>
</dbReference>
<protein>
    <submittedName>
        <fullName evidence="3">Glutathione S-transferase family protein</fullName>
    </submittedName>
</protein>
<dbReference type="PROSITE" id="PS50404">
    <property type="entry name" value="GST_NTER"/>
    <property type="match status" value="1"/>
</dbReference>
<organism evidence="3 4">
    <name type="scientific">Sphingosinicella xenopeptidilytica</name>
    <dbReference type="NCBI Taxonomy" id="364098"/>
    <lineage>
        <taxon>Bacteria</taxon>
        <taxon>Pseudomonadati</taxon>
        <taxon>Pseudomonadota</taxon>
        <taxon>Alphaproteobacteria</taxon>
        <taxon>Sphingomonadales</taxon>
        <taxon>Sphingosinicellaceae</taxon>
        <taxon>Sphingosinicella</taxon>
    </lineage>
</organism>
<dbReference type="InterPro" id="IPR050983">
    <property type="entry name" value="GST_Omega/HSP26"/>
</dbReference>
<dbReference type="SFLD" id="SFLDS00019">
    <property type="entry name" value="Glutathione_Transferase_(cytos"/>
    <property type="match status" value="1"/>
</dbReference>
<dbReference type="CDD" id="cd00299">
    <property type="entry name" value="GST_C_family"/>
    <property type="match status" value="1"/>
</dbReference>
<dbReference type="EMBL" id="JBHTIK010000001">
    <property type="protein sequence ID" value="MFD0847088.1"/>
    <property type="molecule type" value="Genomic_DNA"/>
</dbReference>
<accession>A0ABW3BZ00</accession>
<dbReference type="PANTHER" id="PTHR43968:SF6">
    <property type="entry name" value="GLUTATHIONE S-TRANSFERASE OMEGA"/>
    <property type="match status" value="1"/>
</dbReference>
<sequence>MIQIEAHMHELYGIPMATCARKALHVMFEKGADIAYREVEREYLRTTGFRLLNPEGLVPVLVTNDGHAISESSIVMRYIDDTFPGPPLQPSRPLARANMNMWLKLVDERYFGAIGAITVATFIRAILGDPLDEAKLRAMLDAIEDDTARSARELPIRLGVDAPTVRIAIRQLPAMLRRMEQALEHTRWLADDELSLADSAVMPLMLRLEEFGLEALWMDGGLPNVDRWWQALRAREASKRLLDLVHADMRAQITASADALRTSLLSQMHQHLG</sequence>
<dbReference type="CDD" id="cd00570">
    <property type="entry name" value="GST_N_family"/>
    <property type="match status" value="1"/>
</dbReference>
<gene>
    <name evidence="3" type="ORF">ACFQ00_02005</name>
</gene>
<comment type="caution">
    <text evidence="3">The sequence shown here is derived from an EMBL/GenBank/DDBJ whole genome shotgun (WGS) entry which is preliminary data.</text>
</comment>
<evidence type="ECO:0000313" key="3">
    <source>
        <dbReference type="EMBL" id="MFD0847088.1"/>
    </source>
</evidence>
<dbReference type="Proteomes" id="UP001597124">
    <property type="component" value="Unassembled WGS sequence"/>
</dbReference>
<dbReference type="SUPFAM" id="SSF47616">
    <property type="entry name" value="GST C-terminal domain-like"/>
    <property type="match status" value="1"/>
</dbReference>
<dbReference type="PANTHER" id="PTHR43968">
    <property type="match status" value="1"/>
</dbReference>
<keyword evidence="4" id="KW-1185">Reference proteome</keyword>
<dbReference type="RefSeq" id="WP_381485423.1">
    <property type="nucleotide sequence ID" value="NZ_JBHTIK010000001.1"/>
</dbReference>
<dbReference type="Gene3D" id="1.20.1050.10">
    <property type="match status" value="2"/>
</dbReference>
<proteinExistence type="predicted"/>
<dbReference type="PROSITE" id="PS50405">
    <property type="entry name" value="GST_CTER"/>
    <property type="match status" value="1"/>
</dbReference>
<dbReference type="InterPro" id="IPR004045">
    <property type="entry name" value="Glutathione_S-Trfase_N"/>
</dbReference>
<name>A0ABW3BZ00_SPHXN</name>
<dbReference type="InterPro" id="IPR010987">
    <property type="entry name" value="Glutathione-S-Trfase_C-like"/>
</dbReference>
<dbReference type="Pfam" id="PF13409">
    <property type="entry name" value="GST_N_2"/>
    <property type="match status" value="1"/>
</dbReference>
<dbReference type="SFLD" id="SFLDG00358">
    <property type="entry name" value="Main_(cytGST)"/>
    <property type="match status" value="1"/>
</dbReference>
<dbReference type="InterPro" id="IPR036282">
    <property type="entry name" value="Glutathione-S-Trfase_C_sf"/>
</dbReference>
<dbReference type="InterPro" id="IPR004046">
    <property type="entry name" value="GST_C"/>
</dbReference>
<reference evidence="4" key="1">
    <citation type="journal article" date="2019" name="Int. J. Syst. Evol. Microbiol.">
        <title>The Global Catalogue of Microorganisms (GCM) 10K type strain sequencing project: providing services to taxonomists for standard genome sequencing and annotation.</title>
        <authorList>
            <consortium name="The Broad Institute Genomics Platform"/>
            <consortium name="The Broad Institute Genome Sequencing Center for Infectious Disease"/>
            <person name="Wu L."/>
            <person name="Ma J."/>
        </authorList>
    </citation>
    <scope>NUCLEOTIDE SEQUENCE [LARGE SCALE GENOMIC DNA]</scope>
    <source>
        <strain evidence="4">CCUG 52537</strain>
    </source>
</reference>
<dbReference type="Pfam" id="PF00043">
    <property type="entry name" value="GST_C"/>
    <property type="match status" value="1"/>
</dbReference>
<dbReference type="InterPro" id="IPR036249">
    <property type="entry name" value="Thioredoxin-like_sf"/>
</dbReference>
<evidence type="ECO:0000259" key="2">
    <source>
        <dbReference type="PROSITE" id="PS50405"/>
    </source>
</evidence>